<evidence type="ECO:0000313" key="15">
    <source>
        <dbReference type="Proteomes" id="UP000002035"/>
    </source>
</evidence>
<feature type="compositionally biased region" description="Polar residues" evidence="12">
    <location>
        <begin position="68"/>
        <end position="105"/>
    </location>
</feature>
<feature type="compositionally biased region" description="Basic and acidic residues" evidence="12">
    <location>
        <begin position="1"/>
        <end position="12"/>
    </location>
</feature>
<dbReference type="OrthoDB" id="9909019at2759"/>
<dbReference type="GO" id="GO:0005783">
    <property type="term" value="C:endoplasmic reticulum"/>
    <property type="evidence" value="ECO:0007669"/>
    <property type="project" value="TreeGrafter"/>
</dbReference>
<evidence type="ECO:0000256" key="3">
    <source>
        <dbReference type="ARBA" id="ARBA00022692"/>
    </source>
</evidence>
<keyword evidence="4 11" id="KW-1133">Transmembrane helix</keyword>
<evidence type="ECO:0000256" key="10">
    <source>
        <dbReference type="ARBA" id="ARBA00048048"/>
    </source>
</evidence>
<dbReference type="EC" id="2.3.1.225" evidence="11"/>
<dbReference type="PANTHER" id="PTHR22883:SF43">
    <property type="entry name" value="PALMITOYLTRANSFERASE APP"/>
    <property type="match status" value="1"/>
</dbReference>
<keyword evidence="5 11" id="KW-0472">Membrane</keyword>
<feature type="region of interest" description="Disordered" evidence="12">
    <location>
        <begin position="594"/>
        <end position="624"/>
    </location>
</feature>
<feature type="region of interest" description="Disordered" evidence="12">
    <location>
        <begin position="1"/>
        <end position="266"/>
    </location>
</feature>
<dbReference type="Proteomes" id="UP000002035">
    <property type="component" value="Unassembled WGS sequence"/>
</dbReference>
<comment type="catalytic activity">
    <reaction evidence="10 11">
        <text>L-cysteinyl-[protein] + hexadecanoyl-CoA = S-hexadecanoyl-L-cysteinyl-[protein] + CoA</text>
        <dbReference type="Rhea" id="RHEA:36683"/>
        <dbReference type="Rhea" id="RHEA-COMP:10131"/>
        <dbReference type="Rhea" id="RHEA-COMP:11032"/>
        <dbReference type="ChEBI" id="CHEBI:29950"/>
        <dbReference type="ChEBI" id="CHEBI:57287"/>
        <dbReference type="ChEBI" id="CHEBI:57379"/>
        <dbReference type="ChEBI" id="CHEBI:74151"/>
        <dbReference type="EC" id="2.3.1.225"/>
    </reaction>
</comment>
<comment type="similarity">
    <text evidence="9">Belongs to the DHHC palmitoyltransferase family. ERF2/ZDHHC9 subfamily.</text>
</comment>
<dbReference type="AlphaFoldDB" id="C5FZI1"/>
<dbReference type="InterPro" id="IPR001594">
    <property type="entry name" value="Palmitoyltrfase_DHHC"/>
</dbReference>
<comment type="subcellular location">
    <subcellularLocation>
        <location evidence="1">Endomembrane system</location>
        <topology evidence="1">Multi-pass membrane protein</topology>
    </subcellularLocation>
</comment>
<gene>
    <name evidence="14" type="ORF">MCYG_08103</name>
</gene>
<dbReference type="GeneID" id="9227445"/>
<accession>C5FZI1</accession>
<evidence type="ECO:0000256" key="9">
    <source>
        <dbReference type="ARBA" id="ARBA00023463"/>
    </source>
</evidence>
<evidence type="ECO:0000313" key="14">
    <source>
        <dbReference type="EMBL" id="EEQ35284.1"/>
    </source>
</evidence>
<feature type="compositionally biased region" description="Polar residues" evidence="12">
    <location>
        <begin position="127"/>
        <end position="145"/>
    </location>
</feature>
<evidence type="ECO:0000256" key="2">
    <source>
        <dbReference type="ARBA" id="ARBA00022679"/>
    </source>
</evidence>
<feature type="transmembrane region" description="Helical" evidence="11">
    <location>
        <begin position="445"/>
        <end position="470"/>
    </location>
</feature>
<evidence type="ECO:0000256" key="8">
    <source>
        <dbReference type="ARBA" id="ARBA00023315"/>
    </source>
</evidence>
<dbReference type="EMBL" id="DS995708">
    <property type="protein sequence ID" value="EEQ35284.1"/>
    <property type="molecule type" value="Genomic_DNA"/>
</dbReference>
<dbReference type="HOGENOM" id="CLU_021757_0_0_1"/>
<feature type="compositionally biased region" description="Low complexity" evidence="12">
    <location>
        <begin position="26"/>
        <end position="37"/>
    </location>
</feature>
<name>C5FZI1_ARTOC</name>
<evidence type="ECO:0000259" key="13">
    <source>
        <dbReference type="Pfam" id="PF01529"/>
    </source>
</evidence>
<dbReference type="VEuPathDB" id="FungiDB:MCYG_08103"/>
<dbReference type="PROSITE" id="PS50216">
    <property type="entry name" value="DHHC"/>
    <property type="match status" value="1"/>
</dbReference>
<evidence type="ECO:0000256" key="6">
    <source>
        <dbReference type="ARBA" id="ARBA00023139"/>
    </source>
</evidence>
<dbReference type="PANTHER" id="PTHR22883">
    <property type="entry name" value="ZINC FINGER DHHC DOMAIN CONTAINING PROTEIN"/>
    <property type="match status" value="1"/>
</dbReference>
<dbReference type="GO" id="GO:0006612">
    <property type="term" value="P:protein targeting to membrane"/>
    <property type="evidence" value="ECO:0007669"/>
    <property type="project" value="TreeGrafter"/>
</dbReference>
<feature type="transmembrane region" description="Helical" evidence="11">
    <location>
        <begin position="490"/>
        <end position="512"/>
    </location>
</feature>
<protein>
    <recommendedName>
        <fullName evidence="11">Palmitoyltransferase</fullName>
        <ecNumber evidence="11">2.3.1.225</ecNumber>
    </recommendedName>
</protein>
<feature type="domain" description="Palmitoyltransferase DHHC" evidence="13">
    <location>
        <begin position="401"/>
        <end position="526"/>
    </location>
</feature>
<feature type="compositionally biased region" description="Polar residues" evidence="12">
    <location>
        <begin position="196"/>
        <end position="213"/>
    </location>
</feature>
<keyword evidence="3 11" id="KW-0812">Transmembrane</keyword>
<feature type="transmembrane region" description="Helical" evidence="11">
    <location>
        <begin position="330"/>
        <end position="352"/>
    </location>
</feature>
<dbReference type="STRING" id="554155.C5FZI1"/>
<sequence length="624" mass="68786">MASSDTKPDASDSHLPPPTPQNARGSYISSQMSSAISEDGQRVQHPASWSQPGPPQSRRGPPPLRNPMLNTNTRPPSAQSKMSKTHVSSLTSQAFFRPMSSQRLQAQRGGRPTTTSNSTVGCEDNQSDVGSQARRSMVSNATAQLDQELRPPSRGTEFTDPILPDRMTANASPSGHTTLRSLGDNVRLLNDRSHRSSTPVQVNLGENYTNPSASHEPPSKSPMSFPSGLLGGNTSDSTIRRGDQRSHTRLASNPTSIPEPEPEKLQEEPVIEKGRNFEYFTGNTAFFGGGRFQNTRDRPVNILTAFLIILPSILFFAFSAPWLWKHLSPGIPIVFAYILYLCFSSFLHASLVDPGILPRNLHTFPLTDPSADPLALGPPTSDWVMIKLATSDVAAMDVPVKYCKTCSIWRPPRCYHCRVCNNCVETLDHHCVWLNNCVGRRNYRYFFSFVASSTLLAIFLFAASLAHILSYKSQEGVTFAVALQKWRVPFAMVIYGGLAATYPASLAVYHIFLMGRGETTREYLNSRKFKKEDRHRPFTQGDALKNLGAVLGKPRTPSYLQFKKPHIEGDQRFATYQVHKRRTDIEAQNGGLEMQQVSNGHPSNASGTLASGTLASSQNDHAAN</sequence>
<evidence type="ECO:0000256" key="11">
    <source>
        <dbReference type="RuleBase" id="RU079119"/>
    </source>
</evidence>
<keyword evidence="7" id="KW-0449">Lipoprotein</keyword>
<reference evidence="15" key="1">
    <citation type="journal article" date="2012" name="MBio">
        <title>Comparative genome analysis of Trichophyton rubrum and related dermatophytes reveals candidate genes involved in infection.</title>
        <authorList>
            <person name="Martinez D.A."/>
            <person name="Oliver B.G."/>
            <person name="Graeser Y."/>
            <person name="Goldberg J.M."/>
            <person name="Li W."/>
            <person name="Martinez-Rossi N.M."/>
            <person name="Monod M."/>
            <person name="Shelest E."/>
            <person name="Barton R.C."/>
            <person name="Birch E."/>
            <person name="Brakhage A.A."/>
            <person name="Chen Z."/>
            <person name="Gurr S.J."/>
            <person name="Heiman D."/>
            <person name="Heitman J."/>
            <person name="Kosti I."/>
            <person name="Rossi A."/>
            <person name="Saif S."/>
            <person name="Samalova M."/>
            <person name="Saunders C.W."/>
            <person name="Shea T."/>
            <person name="Summerbell R.C."/>
            <person name="Xu J."/>
            <person name="Young S."/>
            <person name="Zeng Q."/>
            <person name="Birren B.W."/>
            <person name="Cuomo C.A."/>
            <person name="White T.C."/>
        </authorList>
    </citation>
    <scope>NUCLEOTIDE SEQUENCE [LARGE SCALE GENOMIC DNA]</scope>
    <source>
        <strain evidence="15">ATCC MYA-4605 / CBS 113480</strain>
    </source>
</reference>
<feature type="compositionally biased region" description="Polar residues" evidence="12">
    <location>
        <begin position="169"/>
        <end position="180"/>
    </location>
</feature>
<evidence type="ECO:0000256" key="7">
    <source>
        <dbReference type="ARBA" id="ARBA00023288"/>
    </source>
</evidence>
<keyword evidence="6" id="KW-0564">Palmitate</keyword>
<keyword evidence="15" id="KW-1185">Reference proteome</keyword>
<dbReference type="OMA" id="VPVKYCK"/>
<dbReference type="RefSeq" id="XP_002843020.1">
    <property type="nucleotide sequence ID" value="XM_002842974.1"/>
</dbReference>
<dbReference type="eggNOG" id="KOG1311">
    <property type="taxonomic scope" value="Eukaryota"/>
</dbReference>
<feature type="compositionally biased region" description="Pro residues" evidence="12">
    <location>
        <begin position="52"/>
        <end position="65"/>
    </location>
</feature>
<evidence type="ECO:0000256" key="5">
    <source>
        <dbReference type="ARBA" id="ARBA00023136"/>
    </source>
</evidence>
<feature type="transmembrane region" description="Helical" evidence="11">
    <location>
        <begin position="300"/>
        <end position="324"/>
    </location>
</feature>
<keyword evidence="2 11" id="KW-0808">Transferase</keyword>
<comment type="domain">
    <text evidence="11">The DHHC domain is required for palmitoyltransferase activity.</text>
</comment>
<organism evidence="14 15">
    <name type="scientific">Arthroderma otae (strain ATCC MYA-4605 / CBS 113480)</name>
    <name type="common">Microsporum canis</name>
    <dbReference type="NCBI Taxonomy" id="554155"/>
    <lineage>
        <taxon>Eukaryota</taxon>
        <taxon>Fungi</taxon>
        <taxon>Dikarya</taxon>
        <taxon>Ascomycota</taxon>
        <taxon>Pezizomycotina</taxon>
        <taxon>Eurotiomycetes</taxon>
        <taxon>Eurotiomycetidae</taxon>
        <taxon>Onygenales</taxon>
        <taxon>Arthrodermataceae</taxon>
        <taxon>Microsporum</taxon>
    </lineage>
</organism>
<dbReference type="InterPro" id="IPR039859">
    <property type="entry name" value="PFA4/ZDH16/20/ERF2-like"/>
</dbReference>
<dbReference type="GO" id="GO:0005794">
    <property type="term" value="C:Golgi apparatus"/>
    <property type="evidence" value="ECO:0007669"/>
    <property type="project" value="TreeGrafter"/>
</dbReference>
<keyword evidence="8 11" id="KW-0012">Acyltransferase</keyword>
<dbReference type="GO" id="GO:0019706">
    <property type="term" value="F:protein-cysteine S-palmitoyltransferase activity"/>
    <property type="evidence" value="ECO:0007669"/>
    <property type="project" value="UniProtKB-EC"/>
</dbReference>
<dbReference type="Pfam" id="PF01529">
    <property type="entry name" value="DHHC"/>
    <property type="match status" value="1"/>
</dbReference>
<evidence type="ECO:0000256" key="1">
    <source>
        <dbReference type="ARBA" id="ARBA00004127"/>
    </source>
</evidence>
<feature type="compositionally biased region" description="Polar residues" evidence="12">
    <location>
        <begin position="595"/>
        <end position="624"/>
    </location>
</feature>
<evidence type="ECO:0000256" key="4">
    <source>
        <dbReference type="ARBA" id="ARBA00022989"/>
    </source>
</evidence>
<evidence type="ECO:0000256" key="12">
    <source>
        <dbReference type="SAM" id="MobiDB-lite"/>
    </source>
</evidence>
<proteinExistence type="inferred from homology"/>